<dbReference type="OrthoDB" id="9794671at2"/>
<dbReference type="Proteomes" id="UP000319576">
    <property type="component" value="Chromosome"/>
</dbReference>
<evidence type="ECO:0000313" key="5">
    <source>
        <dbReference type="Proteomes" id="UP000319576"/>
    </source>
</evidence>
<evidence type="ECO:0000313" key="4">
    <source>
        <dbReference type="EMBL" id="QDU18764.1"/>
    </source>
</evidence>
<name>A0A517XMN9_9BACT</name>
<keyword evidence="1 2" id="KW-0732">Signal</keyword>
<feature type="chain" id="PRO_5022092775" description="Glycosyl hydrolase-like 10 domain-containing protein" evidence="2">
    <location>
        <begin position="21"/>
        <end position="484"/>
    </location>
</feature>
<dbReference type="Pfam" id="PF02638">
    <property type="entry name" value="GHL10"/>
    <property type="match status" value="1"/>
</dbReference>
<proteinExistence type="predicted"/>
<keyword evidence="5" id="KW-1185">Reference proteome</keyword>
<protein>
    <recommendedName>
        <fullName evidence="3">Glycosyl hydrolase-like 10 domain-containing protein</fullName>
    </recommendedName>
</protein>
<organism evidence="4 5">
    <name type="scientific">Urbifossiella limnaea</name>
    <dbReference type="NCBI Taxonomy" id="2528023"/>
    <lineage>
        <taxon>Bacteria</taxon>
        <taxon>Pseudomonadati</taxon>
        <taxon>Planctomycetota</taxon>
        <taxon>Planctomycetia</taxon>
        <taxon>Gemmatales</taxon>
        <taxon>Gemmataceae</taxon>
        <taxon>Urbifossiella</taxon>
    </lineage>
</organism>
<dbReference type="KEGG" id="uli:ETAA1_06600"/>
<dbReference type="RefSeq" id="WP_145234268.1">
    <property type="nucleotide sequence ID" value="NZ_CP036273.1"/>
</dbReference>
<dbReference type="InterPro" id="IPR003790">
    <property type="entry name" value="GHL10"/>
</dbReference>
<dbReference type="EMBL" id="CP036273">
    <property type="protein sequence ID" value="QDU18764.1"/>
    <property type="molecule type" value="Genomic_DNA"/>
</dbReference>
<dbReference type="SUPFAM" id="SSF51445">
    <property type="entry name" value="(Trans)glycosidases"/>
    <property type="match status" value="1"/>
</dbReference>
<dbReference type="InterPro" id="IPR017853">
    <property type="entry name" value="GH"/>
</dbReference>
<feature type="domain" description="Glycosyl hydrolase-like 10" evidence="3">
    <location>
        <begin position="33"/>
        <end position="345"/>
    </location>
</feature>
<dbReference type="AlphaFoldDB" id="A0A517XMN9"/>
<dbReference type="PANTHER" id="PTHR43405">
    <property type="entry name" value="GLYCOSYL HYDROLASE DIGH"/>
    <property type="match status" value="1"/>
</dbReference>
<dbReference type="PANTHER" id="PTHR43405:SF1">
    <property type="entry name" value="GLYCOSYL HYDROLASE DIGH"/>
    <property type="match status" value="1"/>
</dbReference>
<reference evidence="4 5" key="1">
    <citation type="submission" date="2019-02" db="EMBL/GenBank/DDBJ databases">
        <title>Deep-cultivation of Planctomycetes and their phenomic and genomic characterization uncovers novel biology.</title>
        <authorList>
            <person name="Wiegand S."/>
            <person name="Jogler M."/>
            <person name="Boedeker C."/>
            <person name="Pinto D."/>
            <person name="Vollmers J."/>
            <person name="Rivas-Marin E."/>
            <person name="Kohn T."/>
            <person name="Peeters S.H."/>
            <person name="Heuer A."/>
            <person name="Rast P."/>
            <person name="Oberbeckmann S."/>
            <person name="Bunk B."/>
            <person name="Jeske O."/>
            <person name="Meyerdierks A."/>
            <person name="Storesund J.E."/>
            <person name="Kallscheuer N."/>
            <person name="Luecker S."/>
            <person name="Lage O.M."/>
            <person name="Pohl T."/>
            <person name="Merkel B.J."/>
            <person name="Hornburger P."/>
            <person name="Mueller R.-W."/>
            <person name="Bruemmer F."/>
            <person name="Labrenz M."/>
            <person name="Spormann A.M."/>
            <person name="Op den Camp H."/>
            <person name="Overmann J."/>
            <person name="Amann R."/>
            <person name="Jetten M.S.M."/>
            <person name="Mascher T."/>
            <person name="Medema M.H."/>
            <person name="Devos D.P."/>
            <person name="Kaster A.-K."/>
            <person name="Ovreas L."/>
            <person name="Rohde M."/>
            <person name="Galperin M.Y."/>
            <person name="Jogler C."/>
        </authorList>
    </citation>
    <scope>NUCLEOTIDE SEQUENCE [LARGE SCALE GENOMIC DNA]</scope>
    <source>
        <strain evidence="4 5">ETA_A1</strain>
    </source>
</reference>
<sequence precursor="true">MPRLVSAAAVAVLLALPAAATQNAPLPPPLKREFRGVWVATVGNIDWPTKPGLPAAQQKAELIAILDKAAELKLNAVIFQVRPMADSLYRSELEPWSEYLTGQLGTDPGYDPLALAVQEAHARGLELHAWFNPYRARHPTAKSVAPPTHVTKARPDLAPAYGKHHWMNPTNPEVQKRSLDVILDVVKRYDVDGVHIDDYFYPYKEKDAAGKVIPFPDDDTWAAYQKAGGKLARDDWRRDAVNAFVRRMYDGVKTAKPTVQVGISPFGIWRPGHPAGIAGLDQYAELYADARLWLNEGWVDYWTPQLYWPIAQQKQSFPRLLDWWAAENTKKRHLWPGLYTSRVTGADKGWPATEVAEQIGLTRKTGANGAVHFSMKALMKNTGGVADELKRVYAEPALVPETPWAAPKEPLAAPRVVVAGGNMTVTSDPPARFVIVRQETAGGWTTTVTAGGPGATLPRRVGRVLVSVQDQAGRLSPAVEAPRR</sequence>
<accession>A0A517XMN9</accession>
<dbReference type="Gene3D" id="3.20.20.80">
    <property type="entry name" value="Glycosidases"/>
    <property type="match status" value="1"/>
</dbReference>
<evidence type="ECO:0000256" key="2">
    <source>
        <dbReference type="SAM" id="SignalP"/>
    </source>
</evidence>
<feature type="signal peptide" evidence="2">
    <location>
        <begin position="1"/>
        <end position="20"/>
    </location>
</feature>
<evidence type="ECO:0000256" key="1">
    <source>
        <dbReference type="ARBA" id="ARBA00022729"/>
    </source>
</evidence>
<gene>
    <name evidence="4" type="ORF">ETAA1_06600</name>
</gene>
<evidence type="ECO:0000259" key="3">
    <source>
        <dbReference type="Pfam" id="PF02638"/>
    </source>
</evidence>
<dbReference type="InterPro" id="IPR052177">
    <property type="entry name" value="Divisome_Glycosyl_Hydrolase"/>
</dbReference>